<proteinExistence type="predicted"/>
<gene>
    <name evidence="1" type="ORF">CC80DRAFT_574357</name>
</gene>
<protein>
    <submittedName>
        <fullName evidence="1">Uncharacterized protein</fullName>
    </submittedName>
</protein>
<evidence type="ECO:0000313" key="2">
    <source>
        <dbReference type="Proteomes" id="UP000800035"/>
    </source>
</evidence>
<accession>A0A6A5UL12</accession>
<dbReference type="EMBL" id="ML976980">
    <property type="protein sequence ID" value="KAF1961757.1"/>
    <property type="molecule type" value="Genomic_DNA"/>
</dbReference>
<reference evidence="1" key="1">
    <citation type="journal article" date="2020" name="Stud. Mycol.">
        <title>101 Dothideomycetes genomes: a test case for predicting lifestyles and emergence of pathogens.</title>
        <authorList>
            <person name="Haridas S."/>
            <person name="Albert R."/>
            <person name="Binder M."/>
            <person name="Bloem J."/>
            <person name="Labutti K."/>
            <person name="Salamov A."/>
            <person name="Andreopoulos B."/>
            <person name="Baker S."/>
            <person name="Barry K."/>
            <person name="Bills G."/>
            <person name="Bluhm B."/>
            <person name="Cannon C."/>
            <person name="Castanera R."/>
            <person name="Culley D."/>
            <person name="Daum C."/>
            <person name="Ezra D."/>
            <person name="Gonzalez J."/>
            <person name="Henrissat B."/>
            <person name="Kuo A."/>
            <person name="Liang C."/>
            <person name="Lipzen A."/>
            <person name="Lutzoni F."/>
            <person name="Magnuson J."/>
            <person name="Mondo S."/>
            <person name="Nolan M."/>
            <person name="Ohm R."/>
            <person name="Pangilinan J."/>
            <person name="Park H.-J."/>
            <person name="Ramirez L."/>
            <person name="Alfaro M."/>
            <person name="Sun H."/>
            <person name="Tritt A."/>
            <person name="Yoshinaga Y."/>
            <person name="Zwiers L.-H."/>
            <person name="Turgeon B."/>
            <person name="Goodwin S."/>
            <person name="Spatafora J."/>
            <person name="Crous P."/>
            <person name="Grigoriev I."/>
        </authorList>
    </citation>
    <scope>NUCLEOTIDE SEQUENCE</scope>
    <source>
        <strain evidence="1">CBS 675.92</strain>
    </source>
</reference>
<evidence type="ECO:0000313" key="1">
    <source>
        <dbReference type="EMBL" id="KAF1961757.1"/>
    </source>
</evidence>
<sequence length="334" mass="37579">MNLGDIRYKHEDIPDNLEILDLNYRWTIPGIVGPLNNEQALRNKLPPGTLKQFTLKAVLQTHSDIGYNIRSKGGDPKKAMDITTSPVYFEWVLKEISGFNADLQTKLPVHMKNGLNSWNKRFTDGIKAALQTSFYPIDAAKLDGSIVCFGAEPLQSFREAYTSYEKLHKYLFVQKVEEILSIKKDVHSTSITKVFEWPCEVFSTPDDQIRRYLFEVDSADPNAHEKIITADILDVWTYLTSGSVVIILGPKHCVRQPLADICSTTDGGVVPAVVICPTVSMDPNTWTNNGGNAVKDPNSPIVTCIFGDRTIWSETLLFPQDSLWGEISMYTRLY</sequence>
<keyword evidence="2" id="KW-1185">Reference proteome</keyword>
<dbReference type="Proteomes" id="UP000800035">
    <property type="component" value="Unassembled WGS sequence"/>
</dbReference>
<name>A0A6A5UL12_9PLEO</name>
<organism evidence="1 2">
    <name type="scientific">Byssothecium circinans</name>
    <dbReference type="NCBI Taxonomy" id="147558"/>
    <lineage>
        <taxon>Eukaryota</taxon>
        <taxon>Fungi</taxon>
        <taxon>Dikarya</taxon>
        <taxon>Ascomycota</taxon>
        <taxon>Pezizomycotina</taxon>
        <taxon>Dothideomycetes</taxon>
        <taxon>Pleosporomycetidae</taxon>
        <taxon>Pleosporales</taxon>
        <taxon>Massarineae</taxon>
        <taxon>Massarinaceae</taxon>
        <taxon>Byssothecium</taxon>
    </lineage>
</organism>
<dbReference type="AlphaFoldDB" id="A0A6A5UL12"/>